<comment type="subcellular location">
    <subcellularLocation>
        <location evidence="1">Endosome</location>
    </subcellularLocation>
</comment>
<sequence length="206" mass="22510">MPNCRFADQKAGVLREKITTEIATARSHGTKTSAWPCSSEAKKNHEKQLEHIDGVLNTIQHQKGSLENASMNSDVLQVISSSAKALKGAHNEMDVDQVHDLMEDIAEQQEVATEIANAISNPVGLQNDVDEDDLLRELEEMENEDMEAQMLDIGITPADEISKLPKMPATPMTDLPTSSKTAVASSSSKKKQEDDDLAELEAWANA</sequence>
<evidence type="ECO:0000256" key="4">
    <source>
        <dbReference type="SAM" id="MobiDB-lite"/>
    </source>
</evidence>
<dbReference type="AlphaFoldDB" id="A0A915DJQ8"/>
<feature type="region of interest" description="Disordered" evidence="4">
    <location>
        <begin position="157"/>
        <end position="206"/>
    </location>
</feature>
<evidence type="ECO:0000313" key="5">
    <source>
        <dbReference type="Proteomes" id="UP000887574"/>
    </source>
</evidence>
<reference evidence="6" key="1">
    <citation type="submission" date="2022-11" db="UniProtKB">
        <authorList>
            <consortium name="WormBaseParasite"/>
        </authorList>
    </citation>
    <scope>IDENTIFICATION</scope>
</reference>
<dbReference type="Gene3D" id="1.10.287.1060">
    <property type="entry name" value="ESAT-6-like"/>
    <property type="match status" value="1"/>
</dbReference>
<dbReference type="PANTHER" id="PTHR22761">
    <property type="entry name" value="CHARGED MULTIVESICULAR BODY PROTEIN"/>
    <property type="match status" value="1"/>
</dbReference>
<name>A0A915DJQ8_9BILA</name>
<dbReference type="Pfam" id="PF03357">
    <property type="entry name" value="Snf7"/>
    <property type="match status" value="1"/>
</dbReference>
<dbReference type="GO" id="GO:0009898">
    <property type="term" value="C:cytoplasmic side of plasma membrane"/>
    <property type="evidence" value="ECO:0007669"/>
    <property type="project" value="TreeGrafter"/>
</dbReference>
<dbReference type="InterPro" id="IPR005024">
    <property type="entry name" value="Snf7_fam"/>
</dbReference>
<dbReference type="GO" id="GO:0005771">
    <property type="term" value="C:multivesicular body"/>
    <property type="evidence" value="ECO:0007669"/>
    <property type="project" value="TreeGrafter"/>
</dbReference>
<accession>A0A915DJQ8</accession>
<dbReference type="GO" id="GO:0032511">
    <property type="term" value="P:late endosome to vacuole transport via multivesicular body sorting pathway"/>
    <property type="evidence" value="ECO:0007669"/>
    <property type="project" value="TreeGrafter"/>
</dbReference>
<keyword evidence="3" id="KW-0967">Endosome</keyword>
<feature type="compositionally biased region" description="Low complexity" evidence="4">
    <location>
        <begin position="177"/>
        <end position="187"/>
    </location>
</feature>
<organism evidence="5 6">
    <name type="scientific">Ditylenchus dipsaci</name>
    <dbReference type="NCBI Taxonomy" id="166011"/>
    <lineage>
        <taxon>Eukaryota</taxon>
        <taxon>Metazoa</taxon>
        <taxon>Ecdysozoa</taxon>
        <taxon>Nematoda</taxon>
        <taxon>Chromadorea</taxon>
        <taxon>Rhabditida</taxon>
        <taxon>Tylenchina</taxon>
        <taxon>Tylenchomorpha</taxon>
        <taxon>Sphaerularioidea</taxon>
        <taxon>Anguinidae</taxon>
        <taxon>Anguininae</taxon>
        <taxon>Ditylenchus</taxon>
    </lineage>
</organism>
<dbReference type="GO" id="GO:0000815">
    <property type="term" value="C:ESCRT III complex"/>
    <property type="evidence" value="ECO:0007669"/>
    <property type="project" value="TreeGrafter"/>
</dbReference>
<evidence type="ECO:0000256" key="3">
    <source>
        <dbReference type="ARBA" id="ARBA00022753"/>
    </source>
</evidence>
<dbReference type="PANTHER" id="PTHR22761:SF10">
    <property type="entry name" value="GH13992P"/>
    <property type="match status" value="1"/>
</dbReference>
<dbReference type="Gene3D" id="6.10.250.1710">
    <property type="match status" value="1"/>
</dbReference>
<dbReference type="WBParaSite" id="jg20722">
    <property type="protein sequence ID" value="jg20722"/>
    <property type="gene ID" value="jg20722"/>
</dbReference>
<dbReference type="GO" id="GO:0006900">
    <property type="term" value="P:vesicle budding from membrane"/>
    <property type="evidence" value="ECO:0007669"/>
    <property type="project" value="TreeGrafter"/>
</dbReference>
<keyword evidence="5" id="KW-1185">Reference proteome</keyword>
<dbReference type="Proteomes" id="UP000887574">
    <property type="component" value="Unplaced"/>
</dbReference>
<evidence type="ECO:0000256" key="2">
    <source>
        <dbReference type="ARBA" id="ARBA00006190"/>
    </source>
</evidence>
<evidence type="ECO:0000313" key="6">
    <source>
        <dbReference type="WBParaSite" id="jg20722"/>
    </source>
</evidence>
<evidence type="ECO:0000256" key="1">
    <source>
        <dbReference type="ARBA" id="ARBA00004177"/>
    </source>
</evidence>
<comment type="similarity">
    <text evidence="2">Belongs to the SNF7 family.</text>
</comment>
<proteinExistence type="inferred from homology"/>
<protein>
    <submittedName>
        <fullName evidence="6">Charged multivesicular body protein 4b</fullName>
    </submittedName>
</protein>